<feature type="compositionally biased region" description="Acidic residues" evidence="1">
    <location>
        <begin position="161"/>
        <end position="173"/>
    </location>
</feature>
<dbReference type="Pfam" id="PF09816">
    <property type="entry name" value="EAF"/>
    <property type="match status" value="1"/>
</dbReference>
<feature type="compositionally biased region" description="Low complexity" evidence="1">
    <location>
        <begin position="249"/>
        <end position="266"/>
    </location>
</feature>
<feature type="compositionally biased region" description="Low complexity" evidence="1">
    <location>
        <begin position="296"/>
        <end position="306"/>
    </location>
</feature>
<feature type="compositionally biased region" description="Polar residues" evidence="1">
    <location>
        <begin position="1"/>
        <end position="10"/>
    </location>
</feature>
<feature type="compositionally biased region" description="Low complexity" evidence="1">
    <location>
        <begin position="424"/>
        <end position="434"/>
    </location>
</feature>
<feature type="region of interest" description="Disordered" evidence="1">
    <location>
        <begin position="1"/>
        <end position="41"/>
    </location>
</feature>
<feature type="compositionally biased region" description="Low complexity" evidence="1">
    <location>
        <begin position="125"/>
        <end position="137"/>
    </location>
</feature>
<feature type="compositionally biased region" description="Low complexity" evidence="1">
    <location>
        <begin position="321"/>
        <end position="334"/>
    </location>
</feature>
<reference evidence="3" key="1">
    <citation type="journal article" date="2022" name="IScience">
        <title>Evolution of zygomycete secretomes and the origins of terrestrial fungal ecologies.</title>
        <authorList>
            <person name="Chang Y."/>
            <person name="Wang Y."/>
            <person name="Mondo S."/>
            <person name="Ahrendt S."/>
            <person name="Andreopoulos W."/>
            <person name="Barry K."/>
            <person name="Beard J."/>
            <person name="Benny G.L."/>
            <person name="Blankenship S."/>
            <person name="Bonito G."/>
            <person name="Cuomo C."/>
            <person name="Desiro A."/>
            <person name="Gervers K.A."/>
            <person name="Hundley H."/>
            <person name="Kuo A."/>
            <person name="LaButti K."/>
            <person name="Lang B.F."/>
            <person name="Lipzen A."/>
            <person name="O'Donnell K."/>
            <person name="Pangilinan J."/>
            <person name="Reynolds N."/>
            <person name="Sandor L."/>
            <person name="Smith M.E."/>
            <person name="Tsang A."/>
            <person name="Grigoriev I.V."/>
            <person name="Stajich J.E."/>
            <person name="Spatafora J.W."/>
        </authorList>
    </citation>
    <scope>NUCLEOTIDE SEQUENCE</scope>
    <source>
        <strain evidence="3">RSA 2281</strain>
    </source>
</reference>
<name>A0AAD5KFD8_9FUNG</name>
<dbReference type="EMBL" id="JAIXMP010000008">
    <property type="protein sequence ID" value="KAI9269100.1"/>
    <property type="molecule type" value="Genomic_DNA"/>
</dbReference>
<reference evidence="3" key="2">
    <citation type="submission" date="2023-02" db="EMBL/GenBank/DDBJ databases">
        <authorList>
            <consortium name="DOE Joint Genome Institute"/>
            <person name="Mondo S.J."/>
            <person name="Chang Y."/>
            <person name="Wang Y."/>
            <person name="Ahrendt S."/>
            <person name="Andreopoulos W."/>
            <person name="Barry K."/>
            <person name="Beard J."/>
            <person name="Benny G.L."/>
            <person name="Blankenship S."/>
            <person name="Bonito G."/>
            <person name="Cuomo C."/>
            <person name="Desiro A."/>
            <person name="Gervers K.A."/>
            <person name="Hundley H."/>
            <person name="Kuo A."/>
            <person name="LaButti K."/>
            <person name="Lang B.F."/>
            <person name="Lipzen A."/>
            <person name="O'Donnell K."/>
            <person name="Pangilinan J."/>
            <person name="Reynolds N."/>
            <person name="Sandor L."/>
            <person name="Smith M.W."/>
            <person name="Tsang A."/>
            <person name="Grigoriev I.V."/>
            <person name="Stajich J.E."/>
            <person name="Spatafora J.W."/>
        </authorList>
    </citation>
    <scope>NUCLEOTIDE SEQUENCE</scope>
    <source>
        <strain evidence="3">RSA 2281</strain>
    </source>
</reference>
<feature type="compositionally biased region" description="Polar residues" evidence="1">
    <location>
        <begin position="216"/>
        <end position="225"/>
    </location>
</feature>
<accession>A0AAD5KFD8</accession>
<evidence type="ECO:0000259" key="2">
    <source>
        <dbReference type="Pfam" id="PF09816"/>
    </source>
</evidence>
<feature type="compositionally biased region" description="Acidic residues" evidence="1">
    <location>
        <begin position="335"/>
        <end position="348"/>
    </location>
</feature>
<proteinExistence type="predicted"/>
<keyword evidence="4" id="KW-1185">Reference proteome</keyword>
<organism evidence="3 4">
    <name type="scientific">Phascolomyces articulosus</name>
    <dbReference type="NCBI Taxonomy" id="60185"/>
    <lineage>
        <taxon>Eukaryota</taxon>
        <taxon>Fungi</taxon>
        <taxon>Fungi incertae sedis</taxon>
        <taxon>Mucoromycota</taxon>
        <taxon>Mucoromycotina</taxon>
        <taxon>Mucoromycetes</taxon>
        <taxon>Mucorales</taxon>
        <taxon>Lichtheimiaceae</taxon>
        <taxon>Phascolomyces</taxon>
    </lineage>
</organism>
<dbReference type="InterPro" id="IPR019194">
    <property type="entry name" value="Tscrpt_elong_fac_Eaf_N"/>
</dbReference>
<sequence>MLDPTMSSRKAQLEKTDNDSYTAEWGPLEDDNTQLNYDATPSQPQEVDCILLFDETTQTFTLQRPTLKFTMRKSRKRKTVIPQLPEPKASKTTSVPSKRPAKTVPAASSSSTTTTTTKPSKRIGSKTTPSAPPTTSSDVTEQRRSSVDDFAMDIESNMMDILEDDDDDDEEEENQGKKSMAAPTGTAASSDSDTFEEVVVHPQPQPQPQQQQQQQRPATDSPATTNKKRKFKMASQPIRRLDDSPSVATPPTATKTTPTPATASPAQHRPDHGGKSISSAAGFAYNRNRNMVAVQSSSDSSSGSSSSEDESGSSSSEDESGSSSSGSEEGSSGSDSDESDDDDMDDLAADISLSLSADTHSVPPSPNATAAAARSYNTPATVPERSPYSASPAARGTPNRNGGPMSLRALFNDGADQGEEDEGITSSDSGSDDD</sequence>
<gene>
    <name evidence="3" type="ORF">BDA99DRAFT_342943</name>
</gene>
<comment type="caution">
    <text evidence="3">The sequence shown here is derived from an EMBL/GenBank/DDBJ whole genome shotgun (WGS) entry which is preliminary data.</text>
</comment>
<feature type="compositionally biased region" description="Low complexity" evidence="1">
    <location>
        <begin position="102"/>
        <end position="118"/>
    </location>
</feature>
<protein>
    <recommendedName>
        <fullName evidence="2">Transcription elongation factor Eaf N-terminal domain-containing protein</fullName>
    </recommendedName>
</protein>
<dbReference type="Proteomes" id="UP001209540">
    <property type="component" value="Unassembled WGS sequence"/>
</dbReference>
<dbReference type="AlphaFoldDB" id="A0AAD5KFD8"/>
<evidence type="ECO:0000313" key="4">
    <source>
        <dbReference type="Proteomes" id="UP001209540"/>
    </source>
</evidence>
<evidence type="ECO:0000256" key="1">
    <source>
        <dbReference type="SAM" id="MobiDB-lite"/>
    </source>
</evidence>
<feature type="region of interest" description="Disordered" evidence="1">
    <location>
        <begin position="71"/>
        <end position="434"/>
    </location>
</feature>
<feature type="domain" description="Transcription elongation factor Eaf N-terminal" evidence="2">
    <location>
        <begin position="7"/>
        <end position="76"/>
    </location>
</feature>
<feature type="compositionally biased region" description="Acidic residues" evidence="1">
    <location>
        <begin position="307"/>
        <end position="320"/>
    </location>
</feature>
<evidence type="ECO:0000313" key="3">
    <source>
        <dbReference type="EMBL" id="KAI9269100.1"/>
    </source>
</evidence>